<accession>A0AAF0KYD9</accession>
<evidence type="ECO:0000313" key="1">
    <source>
        <dbReference type="EMBL" id="WHS68361.1"/>
    </source>
</evidence>
<evidence type="ECO:0000313" key="2">
    <source>
        <dbReference type="Proteomes" id="UP001223176"/>
    </source>
</evidence>
<protein>
    <submittedName>
        <fullName evidence="1">Uncharacterized protein</fullName>
    </submittedName>
</protein>
<reference evidence="1" key="1">
    <citation type="submission" date="2023-04" db="EMBL/GenBank/DDBJ databases">
        <title>Isolation and Characterization of Novel Plasmid-specific Phages Infecting Bacteria Carrying Diverse Conjugative Plasmids.</title>
        <authorList>
            <person name="Parra B."/>
            <person name="Cockx B."/>
            <person name="Lutz V.T."/>
            <person name="Bronsted L."/>
            <person name="Smets B.F."/>
            <person name="Dechesne A."/>
        </authorList>
    </citation>
    <scope>NUCLEOTIDE SEQUENCE</scope>
</reference>
<name>A0AAF0KYD9_9CAUD</name>
<keyword evidence="2" id="KW-1185">Reference proteome</keyword>
<dbReference type="Proteomes" id="UP001223176">
    <property type="component" value="Segment"/>
</dbReference>
<dbReference type="EMBL" id="OQ829281">
    <property type="protein sequence ID" value="WHS68361.1"/>
    <property type="molecule type" value="Genomic_DNA"/>
</dbReference>
<proteinExistence type="predicted"/>
<sequence>MARHLQYFGGVRITSNTANLLQEAASHGAIVVEHVDPLITEIRDPVSNECAYVYSDEAGLWSMPYPTREMAHDALHTYMLHL</sequence>
<organism evidence="1 2">
    <name type="scientific">phage PKM.Lu.22.1</name>
    <dbReference type="NCBI Taxonomy" id="3049197"/>
    <lineage>
        <taxon>Viruses</taxon>
        <taxon>Duplodnaviria</taxon>
        <taxon>Heunggongvirae</taxon>
        <taxon>Uroviricota</taxon>
        <taxon>Caudoviricetes</taxon>
        <taxon>Grimontviridae</taxon>
    </lineage>
</organism>